<evidence type="ECO:0000256" key="1">
    <source>
        <dbReference type="SAM" id="Phobius"/>
    </source>
</evidence>
<gene>
    <name evidence="2" type="ORF">TeGR_g3009</name>
</gene>
<evidence type="ECO:0008006" key="4">
    <source>
        <dbReference type="Google" id="ProtNLM"/>
    </source>
</evidence>
<dbReference type="Pfam" id="PF07690">
    <property type="entry name" value="MFS_1"/>
    <property type="match status" value="1"/>
</dbReference>
<dbReference type="SUPFAM" id="SSF103473">
    <property type="entry name" value="MFS general substrate transporter"/>
    <property type="match status" value="1"/>
</dbReference>
<accession>A0ABQ6M847</accession>
<dbReference type="InterPro" id="IPR036259">
    <property type="entry name" value="MFS_trans_sf"/>
</dbReference>
<organism evidence="2 3">
    <name type="scientific">Tetraparma gracilis</name>
    <dbReference type="NCBI Taxonomy" id="2962635"/>
    <lineage>
        <taxon>Eukaryota</taxon>
        <taxon>Sar</taxon>
        <taxon>Stramenopiles</taxon>
        <taxon>Ochrophyta</taxon>
        <taxon>Bolidophyceae</taxon>
        <taxon>Parmales</taxon>
        <taxon>Triparmaceae</taxon>
        <taxon>Tetraparma</taxon>
    </lineage>
</organism>
<dbReference type="Gene3D" id="1.20.1250.20">
    <property type="entry name" value="MFS general substrate transporter like domains"/>
    <property type="match status" value="1"/>
</dbReference>
<evidence type="ECO:0000313" key="3">
    <source>
        <dbReference type="Proteomes" id="UP001165060"/>
    </source>
</evidence>
<keyword evidence="1" id="KW-1133">Transmembrane helix</keyword>
<dbReference type="EMBL" id="BRYB01005181">
    <property type="protein sequence ID" value="GMI21404.1"/>
    <property type="molecule type" value="Genomic_DNA"/>
</dbReference>
<evidence type="ECO:0000313" key="2">
    <source>
        <dbReference type="EMBL" id="GMI21404.1"/>
    </source>
</evidence>
<name>A0ABQ6M847_9STRA</name>
<feature type="transmembrane region" description="Helical" evidence="1">
    <location>
        <begin position="109"/>
        <end position="133"/>
    </location>
</feature>
<reference evidence="2 3" key="1">
    <citation type="journal article" date="2023" name="Commun. Biol.">
        <title>Genome analysis of Parmales, the sister group of diatoms, reveals the evolutionary specialization of diatoms from phago-mixotrophs to photoautotrophs.</title>
        <authorList>
            <person name="Ban H."/>
            <person name="Sato S."/>
            <person name="Yoshikawa S."/>
            <person name="Yamada K."/>
            <person name="Nakamura Y."/>
            <person name="Ichinomiya M."/>
            <person name="Sato N."/>
            <person name="Blanc-Mathieu R."/>
            <person name="Endo H."/>
            <person name="Kuwata A."/>
            <person name="Ogata H."/>
        </authorList>
    </citation>
    <scope>NUCLEOTIDE SEQUENCE [LARGE SCALE GENOMIC DNA]</scope>
</reference>
<dbReference type="InterPro" id="IPR011701">
    <property type="entry name" value="MFS"/>
</dbReference>
<protein>
    <recommendedName>
        <fullName evidence="4">Major facilitator superfamily (MFS) profile domain-containing protein</fullName>
    </recommendedName>
</protein>
<keyword evidence="1" id="KW-0812">Transmembrane</keyword>
<sequence length="176" mass="18350">MSSPLPCHARVHYSYSILLSATLAKICTAPGQSPGIGVVVPFLLADASLELTNTALTLIYLLATSLSALLLPFFGSLVSSRGVRLPAAGASLGLSLSCFLLAACASRPALFLAFFCLRFFGQGCLFTVAVTAINGWWVKKRGRAMGAAGAAVSAVMLGLLPLLLRRLIGDGGWRHA</sequence>
<keyword evidence="1" id="KW-0472">Membrane</keyword>
<comment type="caution">
    <text evidence="2">The sequence shown here is derived from an EMBL/GenBank/DDBJ whole genome shotgun (WGS) entry which is preliminary data.</text>
</comment>
<dbReference type="Proteomes" id="UP001165060">
    <property type="component" value="Unassembled WGS sequence"/>
</dbReference>
<proteinExistence type="predicted"/>
<feature type="transmembrane region" description="Helical" evidence="1">
    <location>
        <begin position="85"/>
        <end position="103"/>
    </location>
</feature>
<feature type="transmembrane region" description="Helical" evidence="1">
    <location>
        <begin position="145"/>
        <end position="164"/>
    </location>
</feature>
<keyword evidence="3" id="KW-1185">Reference proteome</keyword>
<feature type="transmembrane region" description="Helical" evidence="1">
    <location>
        <begin position="58"/>
        <end position="78"/>
    </location>
</feature>